<dbReference type="Proteomes" id="UP000017090">
    <property type="component" value="Unassembled WGS sequence"/>
</dbReference>
<comment type="caution">
    <text evidence="10">The sequence shown here is derived from an EMBL/GenBank/DDBJ whole genome shotgun (WGS) entry which is preliminary data.</text>
</comment>
<evidence type="ECO:0000256" key="5">
    <source>
        <dbReference type="ARBA" id="ARBA00022692"/>
    </source>
</evidence>
<keyword evidence="6 8" id="KW-1133">Transmembrane helix</keyword>
<reference evidence="10 11" key="1">
    <citation type="submission" date="2013-09" db="EMBL/GenBank/DDBJ databases">
        <authorList>
            <person name="Durkin A.S."/>
            <person name="Haft D.R."/>
            <person name="McCorrison J."/>
            <person name="Torralba M."/>
            <person name="Gillis M."/>
            <person name="Haft D.H."/>
            <person name="Methe B."/>
            <person name="Sutton G."/>
            <person name="Nelson K.E."/>
        </authorList>
    </citation>
    <scope>NUCLEOTIDE SEQUENCE [LARGE SCALE GENOMIC DNA]</scope>
    <source>
        <strain evidence="10 11">BV3C16-1</strain>
    </source>
</reference>
<dbReference type="eggNOG" id="COG1807">
    <property type="taxonomic scope" value="Bacteria"/>
</dbReference>
<feature type="transmembrane region" description="Helical" evidence="8">
    <location>
        <begin position="200"/>
        <end position="218"/>
    </location>
</feature>
<dbReference type="GO" id="GO:0009103">
    <property type="term" value="P:lipopolysaccharide biosynthetic process"/>
    <property type="evidence" value="ECO:0007669"/>
    <property type="project" value="UniProtKB-ARBA"/>
</dbReference>
<name>U7UK23_9FIRM</name>
<evidence type="ECO:0000313" key="11">
    <source>
        <dbReference type="Proteomes" id="UP000017090"/>
    </source>
</evidence>
<dbReference type="EMBL" id="AWXA01000037">
    <property type="protein sequence ID" value="ERT59239.1"/>
    <property type="molecule type" value="Genomic_DNA"/>
</dbReference>
<evidence type="ECO:0000313" key="10">
    <source>
        <dbReference type="EMBL" id="ERT59239.1"/>
    </source>
</evidence>
<keyword evidence="11" id="KW-1185">Reference proteome</keyword>
<dbReference type="PANTHER" id="PTHR33908:SF3">
    <property type="entry name" value="UNDECAPRENYL PHOSPHATE-ALPHA-4-AMINO-4-DEOXY-L-ARABINOSE ARABINOSYL TRANSFERASE"/>
    <property type="match status" value="1"/>
</dbReference>
<keyword evidence="5 8" id="KW-0812">Transmembrane</keyword>
<keyword evidence="4 10" id="KW-0808">Transferase</keyword>
<sequence length="519" mass="57795">MKNWLYDNRYGIGLFILAAIFLLPFLGMFPLTDPDEPVYGETAREMLAAADWLSPRIYNDFWYDKPPLFYWLEMISYRLFGISDFTSRLPSAIMGIATVCTVYRQGKAIFNKAVAFRAALILLTSLGFIYIAKAAVTDMTLVFTLTVAMLAFYRRRYAEAFAFCGLAVLAKGPVGYAFPALIMCCYIAVCRHWRLIRSMWLPQGIALAFLIGLPWYLAMTYVHGDAFVDTFIGYHNITRFTAPEHPGKNSLFFYIPILLGALLPWTGALAPAFRRAVRESGPDGDALRFCLIWAVFIFLFFSLSKTQLVTYIAPMFPPVALLLGWYSVSLEKADNRPCLWPATSFIVGAALLLCNLLPLHTGSHFYKEPILTVSILLAAAVILPGLLLWLRRRRLALYTTVLSMLLFTGLTFAAILPALAPYITSQPLAAALAAHYDGTSPVYIEKSLRPGLAFYSGVYGTEWKGCSALDPVSLRSKPDKVYILITKDTYGKLTAAGSAIAQFPVLADLPAQLILLNHF</sequence>
<evidence type="ECO:0000256" key="2">
    <source>
        <dbReference type="ARBA" id="ARBA00022475"/>
    </source>
</evidence>
<dbReference type="InterPro" id="IPR038731">
    <property type="entry name" value="RgtA/B/C-like"/>
</dbReference>
<dbReference type="GO" id="GO:0010041">
    <property type="term" value="P:response to iron(III) ion"/>
    <property type="evidence" value="ECO:0007669"/>
    <property type="project" value="TreeGrafter"/>
</dbReference>
<proteinExistence type="predicted"/>
<feature type="transmembrane region" description="Helical" evidence="8">
    <location>
        <begin position="251"/>
        <end position="273"/>
    </location>
</feature>
<accession>U7UK23</accession>
<feature type="transmembrane region" description="Helical" evidence="8">
    <location>
        <begin position="308"/>
        <end position="326"/>
    </location>
</feature>
<feature type="transmembrane region" description="Helical" evidence="8">
    <location>
        <begin position="370"/>
        <end position="390"/>
    </location>
</feature>
<evidence type="ECO:0000256" key="6">
    <source>
        <dbReference type="ARBA" id="ARBA00022989"/>
    </source>
</evidence>
<keyword evidence="2" id="KW-1003">Cell membrane</keyword>
<gene>
    <name evidence="10" type="ORF">HMPREF1250_1419</name>
</gene>
<organism evidence="10 11">
    <name type="scientific">Megasphaera vaginalis</name>
    <name type="common">ex Srinivasan et al. 2021</name>
    <dbReference type="NCBI Taxonomy" id="1111454"/>
    <lineage>
        <taxon>Bacteria</taxon>
        <taxon>Bacillati</taxon>
        <taxon>Bacillota</taxon>
        <taxon>Negativicutes</taxon>
        <taxon>Veillonellales</taxon>
        <taxon>Veillonellaceae</taxon>
        <taxon>Megasphaera</taxon>
    </lineage>
</organism>
<dbReference type="PATRIC" id="fig|1111454.3.peg.1343"/>
<feature type="transmembrane region" description="Helical" evidence="8">
    <location>
        <begin position="285"/>
        <end position="302"/>
    </location>
</feature>
<dbReference type="STRING" id="1111454.HMPREF1250_1419"/>
<dbReference type="RefSeq" id="WP_023053866.1">
    <property type="nucleotide sequence ID" value="NZ_AWXA01000037.1"/>
</dbReference>
<feature type="transmembrane region" description="Helical" evidence="8">
    <location>
        <begin position="160"/>
        <end position="188"/>
    </location>
</feature>
<feature type="transmembrane region" description="Helical" evidence="8">
    <location>
        <begin position="397"/>
        <end position="420"/>
    </location>
</feature>
<evidence type="ECO:0000256" key="4">
    <source>
        <dbReference type="ARBA" id="ARBA00022679"/>
    </source>
</evidence>
<feature type="transmembrane region" description="Helical" evidence="8">
    <location>
        <begin position="114"/>
        <end position="132"/>
    </location>
</feature>
<comment type="subcellular location">
    <subcellularLocation>
        <location evidence="1">Cell membrane</location>
        <topology evidence="1">Multi-pass membrane protein</topology>
    </subcellularLocation>
</comment>
<dbReference type="GO" id="GO:0004169">
    <property type="term" value="F:dolichyl-phosphate-mannose-protein mannosyltransferase activity"/>
    <property type="evidence" value="ECO:0007669"/>
    <property type="project" value="UniProtKB-EC"/>
</dbReference>
<dbReference type="OrthoDB" id="9775035at2"/>
<evidence type="ECO:0000259" key="9">
    <source>
        <dbReference type="Pfam" id="PF13231"/>
    </source>
</evidence>
<evidence type="ECO:0000256" key="7">
    <source>
        <dbReference type="ARBA" id="ARBA00023136"/>
    </source>
</evidence>
<dbReference type="Pfam" id="PF13231">
    <property type="entry name" value="PMT_2"/>
    <property type="match status" value="1"/>
</dbReference>
<protein>
    <submittedName>
        <fullName evidence="10">Dolichyl-phosphate-mannose-protein mannosyltransferase</fullName>
        <ecNumber evidence="10">2.4.1.109</ecNumber>
    </submittedName>
</protein>
<evidence type="ECO:0000256" key="8">
    <source>
        <dbReference type="SAM" id="Phobius"/>
    </source>
</evidence>
<dbReference type="EC" id="2.4.1.109" evidence="10"/>
<evidence type="ECO:0000256" key="1">
    <source>
        <dbReference type="ARBA" id="ARBA00004651"/>
    </source>
</evidence>
<keyword evidence="7 8" id="KW-0472">Membrane</keyword>
<dbReference type="PANTHER" id="PTHR33908">
    <property type="entry name" value="MANNOSYLTRANSFERASE YKCB-RELATED"/>
    <property type="match status" value="1"/>
</dbReference>
<feature type="transmembrane region" description="Helical" evidence="8">
    <location>
        <begin position="338"/>
        <end position="358"/>
    </location>
</feature>
<dbReference type="GO" id="GO:0016763">
    <property type="term" value="F:pentosyltransferase activity"/>
    <property type="evidence" value="ECO:0007669"/>
    <property type="project" value="TreeGrafter"/>
</dbReference>
<feature type="transmembrane region" description="Helical" evidence="8">
    <location>
        <begin position="12"/>
        <end position="31"/>
    </location>
</feature>
<feature type="domain" description="Glycosyltransferase RgtA/B/C/D-like" evidence="9">
    <location>
        <begin position="64"/>
        <end position="215"/>
    </location>
</feature>
<dbReference type="InterPro" id="IPR050297">
    <property type="entry name" value="LipidA_mod_glycosyltrf_83"/>
</dbReference>
<evidence type="ECO:0000256" key="3">
    <source>
        <dbReference type="ARBA" id="ARBA00022676"/>
    </source>
</evidence>
<dbReference type="AlphaFoldDB" id="U7UK23"/>
<keyword evidence="3 10" id="KW-0328">Glycosyltransferase</keyword>
<dbReference type="GO" id="GO:0005886">
    <property type="term" value="C:plasma membrane"/>
    <property type="evidence" value="ECO:0007669"/>
    <property type="project" value="UniProtKB-SubCell"/>
</dbReference>